<keyword evidence="2" id="KW-1185">Reference proteome</keyword>
<dbReference type="EMBL" id="CM055106">
    <property type="protein sequence ID" value="KAJ7529484.1"/>
    <property type="molecule type" value="Genomic_DNA"/>
</dbReference>
<evidence type="ECO:0000313" key="2">
    <source>
        <dbReference type="Proteomes" id="UP001162992"/>
    </source>
</evidence>
<name>A0ACC2BI97_DIPCM</name>
<protein>
    <submittedName>
        <fullName evidence="1">Uncharacterized protein</fullName>
    </submittedName>
</protein>
<reference evidence="2" key="1">
    <citation type="journal article" date="2024" name="Proc. Natl. Acad. Sci. U.S.A.">
        <title>Extraordinary preservation of gene collinearity over three hundred million years revealed in homosporous lycophytes.</title>
        <authorList>
            <person name="Li C."/>
            <person name="Wickell D."/>
            <person name="Kuo L.Y."/>
            <person name="Chen X."/>
            <person name="Nie B."/>
            <person name="Liao X."/>
            <person name="Peng D."/>
            <person name="Ji J."/>
            <person name="Jenkins J."/>
            <person name="Williams M."/>
            <person name="Shu S."/>
            <person name="Plott C."/>
            <person name="Barry K."/>
            <person name="Rajasekar S."/>
            <person name="Grimwood J."/>
            <person name="Han X."/>
            <person name="Sun S."/>
            <person name="Hou Z."/>
            <person name="He W."/>
            <person name="Dai G."/>
            <person name="Sun C."/>
            <person name="Schmutz J."/>
            <person name="Leebens-Mack J.H."/>
            <person name="Li F.W."/>
            <person name="Wang L."/>
        </authorList>
    </citation>
    <scope>NUCLEOTIDE SEQUENCE [LARGE SCALE GENOMIC DNA]</scope>
    <source>
        <strain evidence="2">cv. PW_Plant_1</strain>
    </source>
</reference>
<proteinExistence type="predicted"/>
<accession>A0ACC2BI97</accession>
<gene>
    <name evidence="1" type="ORF">O6H91_15G052700</name>
</gene>
<evidence type="ECO:0000313" key="1">
    <source>
        <dbReference type="EMBL" id="KAJ7529484.1"/>
    </source>
</evidence>
<organism evidence="1 2">
    <name type="scientific">Diphasiastrum complanatum</name>
    <name type="common">Issler's clubmoss</name>
    <name type="synonym">Lycopodium complanatum</name>
    <dbReference type="NCBI Taxonomy" id="34168"/>
    <lineage>
        <taxon>Eukaryota</taxon>
        <taxon>Viridiplantae</taxon>
        <taxon>Streptophyta</taxon>
        <taxon>Embryophyta</taxon>
        <taxon>Tracheophyta</taxon>
        <taxon>Lycopodiopsida</taxon>
        <taxon>Lycopodiales</taxon>
        <taxon>Lycopodiaceae</taxon>
        <taxon>Lycopodioideae</taxon>
        <taxon>Diphasiastrum</taxon>
    </lineage>
</organism>
<sequence>MFDNWHLRPFAQPGIDIYQIIREAQTRWLRPVEVIEILRNHQIFRLNPVPPNKPPSGSLFLFDRKTLRFFRKDGHNWRKKKDGKTVREAHERLKAGSIDILHCYYAHGEDNVNFQRRSYWMLEGAYEHIVLVHYREVTEGSRTCVVRTVNEIKEPPISATERDSHSQSLISTQPRPPESLPQPHGFSSPETSEVEVTGPYQSPESAVDSALPEIEEIDSGEEVEEILAPVLGASEEQHSSLLQQLSAQNEKDTYLNHGSTSKEWPSSATFSSGIGHDFQLHTPLSQSKSVIPSKGGPDLPQRPHYINHKSDKQLYINPSVAHLENASTVQLDDSSQNPERFLAQPVLPSATFDISGWNMLLENFRGSGTPQGSKMPWKQDFKSPTWADILEKAMISPAENNRYNILSSKGSDYPMHRDDISCEPTVSQSSQHYAHASAPANTQDARESQLDCIVQTNPSGAAAKLGTFKAPMTSQLGSGMTSDQFLHDRLRQEEQLLTMKEMLSSNQSDPNFWQQKPRHEYSQEENHDQELRAFQQEQSLVFNGSLDPQLGRFPSSPLPLAMEDAEQCKQGGLESFKKLDSFGRWMSAMGEDSEGSLISGSYWAASLDGPGPVELMSSFSQQMQMDVGLSPSLAQEQRFSITDFAPEWTFSSGGSKVVIVGDFLDRGRTFSECTWCCMFGEIEVPAEVIQVGVLRCKAPPHEPGRVPFYITCRDRLACSEIREFEYRIQNSTCLALSSGSSDSLISNSQDIRSSSLLVRFARLLSSKPDEALAMDSLWSKEELGSAEKICYLTSNSDEEWRNLDSHAKGLTMPSSDVKEQVVQILFKQKLQDWLLRKVHEENKGVCVFDNEGQGVLHLAATLGYDWAVAPILAAGVGVNFRDFHGWTALHWAASYGREKVVLALLAAGAAPGLLTDPTPNYPSGRTPADLAATSGHGGMAGYLAEMSLTTHLSSLALKEKNMNEIEAFSAALAEEKAMDYLSERTNLQQKLQGDDEQITLQGSLRAVRNAARAAALIQATFRRHSFRKREECSELEVLDDYTMSQEEIKSMVAAHKIQKAYPGFRKEKLHAAAVQIQCKFRSWKGRKDFLTLRQRVVKIQAHVRGHQVRSKCRKLLWSVGILEKAVLRWRRKGTGLRGFRAESTFSGSNVQDGSQSDGVEDVLRAGRKEKEVAIQNAVTRVQSMVKSDEARAQYWRLVEGYRQSTTVEDSGLTSDVSSNHANPSQGTEDYIMFGET</sequence>
<comment type="caution">
    <text evidence="1">The sequence shown here is derived from an EMBL/GenBank/DDBJ whole genome shotgun (WGS) entry which is preliminary data.</text>
</comment>
<dbReference type="Proteomes" id="UP001162992">
    <property type="component" value="Chromosome 15"/>
</dbReference>